<sequence>MSALSDLRSLTRQQRNAVVASFLGWTLDAFDFFILVFVLKYVATEFGTDVASVTIAITLTLAMRPVGALLFGYVADRFGRRPTLMVNILLYSALEFASGFAPSLTALIVLRALYGIAMGGEWGVGASLTMETIPPKMRGLVSGLLQAGYPAGYLVASLVFFLLFPYVGWRGMFMLGALPALVVFYIRSTVDESPVFLARQHSAERGRIWATIREHAGLFVYAVLLMTAFNFFSHGTQDLYPTFLEVQRNLSTTTVGTIAVIYNIGAILGGITFGMLSEKIGRRRGIIIAALLTLPVIPLWVYSSGPVLLAAGAFLMQFAVQGAWGIIPAHLNELSPDNIRGTFPGFTYQLGNLLASANATMQAGLAEHYGNDYAFALALVIAVVAIVVALLAGLGVEAKGIAFGRGREAGKPHSGRPKPPPSAVTGGSLNVH</sequence>
<proteinExistence type="predicted"/>
<accession>A0ABT2LTJ0</accession>
<evidence type="ECO:0000256" key="2">
    <source>
        <dbReference type="ARBA" id="ARBA00022692"/>
    </source>
</evidence>
<keyword evidence="2 6" id="KW-0812">Transmembrane</keyword>
<feature type="transmembrane region" description="Helical" evidence="6">
    <location>
        <begin position="140"/>
        <end position="163"/>
    </location>
</feature>
<evidence type="ECO:0000256" key="5">
    <source>
        <dbReference type="SAM" id="MobiDB-lite"/>
    </source>
</evidence>
<feature type="transmembrane region" description="Helical" evidence="6">
    <location>
        <begin position="373"/>
        <end position="396"/>
    </location>
</feature>
<feature type="region of interest" description="Disordered" evidence="5">
    <location>
        <begin position="407"/>
        <end position="432"/>
    </location>
</feature>
<feature type="transmembrane region" description="Helical" evidence="6">
    <location>
        <begin position="285"/>
        <end position="302"/>
    </location>
</feature>
<dbReference type="InterPro" id="IPR011701">
    <property type="entry name" value="MFS"/>
</dbReference>
<protein>
    <submittedName>
        <fullName evidence="8">MFS transporter</fullName>
    </submittedName>
</protein>
<evidence type="ECO:0000256" key="6">
    <source>
        <dbReference type="SAM" id="Phobius"/>
    </source>
</evidence>
<name>A0ABT2LTJ0_9HYPH</name>
<dbReference type="Gene3D" id="1.20.1250.20">
    <property type="entry name" value="MFS general substrate transporter like domains"/>
    <property type="match status" value="2"/>
</dbReference>
<evidence type="ECO:0000259" key="7">
    <source>
        <dbReference type="PROSITE" id="PS50850"/>
    </source>
</evidence>
<comment type="caution">
    <text evidence="8">The sequence shown here is derived from an EMBL/GenBank/DDBJ whole genome shotgun (WGS) entry which is preliminary data.</text>
</comment>
<dbReference type="InterPro" id="IPR036259">
    <property type="entry name" value="MFS_trans_sf"/>
</dbReference>
<feature type="transmembrane region" description="Helical" evidence="6">
    <location>
        <begin position="17"/>
        <end position="39"/>
    </location>
</feature>
<dbReference type="RefSeq" id="WP_260906565.1">
    <property type="nucleotide sequence ID" value="NZ_JAOCZP010000009.1"/>
</dbReference>
<keyword evidence="9" id="KW-1185">Reference proteome</keyword>
<evidence type="ECO:0000313" key="8">
    <source>
        <dbReference type="EMBL" id="MCT7377860.1"/>
    </source>
</evidence>
<dbReference type="CDD" id="cd17316">
    <property type="entry name" value="MFS_SV2_like"/>
    <property type="match status" value="1"/>
</dbReference>
<dbReference type="InterPro" id="IPR005829">
    <property type="entry name" value="Sugar_transporter_CS"/>
</dbReference>
<evidence type="ECO:0000313" key="9">
    <source>
        <dbReference type="Proteomes" id="UP001320831"/>
    </source>
</evidence>
<evidence type="ECO:0000256" key="3">
    <source>
        <dbReference type="ARBA" id="ARBA00022989"/>
    </source>
</evidence>
<dbReference type="PANTHER" id="PTHR23508:SF10">
    <property type="entry name" value="CARBOXYLIC ACID TRANSPORTER PROTEIN HOMOLOG"/>
    <property type="match status" value="1"/>
</dbReference>
<evidence type="ECO:0000256" key="4">
    <source>
        <dbReference type="ARBA" id="ARBA00023136"/>
    </source>
</evidence>
<reference evidence="8 9" key="1">
    <citation type="submission" date="2022-09" db="EMBL/GenBank/DDBJ databases">
        <title>Chelativorans salina sp. nov., a novel slightly halophilic bacterium isolated from a saline lake sediment enrichment.</title>
        <authorList>
            <person name="Gao L."/>
            <person name="Fang B.-Z."/>
            <person name="Li W.-J."/>
        </authorList>
    </citation>
    <scope>NUCLEOTIDE SEQUENCE [LARGE SCALE GENOMIC DNA]</scope>
    <source>
        <strain evidence="8 9">EGI FJ00035</strain>
    </source>
</reference>
<dbReference type="Proteomes" id="UP001320831">
    <property type="component" value="Unassembled WGS sequence"/>
</dbReference>
<comment type="subcellular location">
    <subcellularLocation>
        <location evidence="1">Membrane</location>
        <topology evidence="1">Multi-pass membrane protein</topology>
    </subcellularLocation>
</comment>
<dbReference type="PANTHER" id="PTHR23508">
    <property type="entry name" value="CARBOXYLIC ACID TRANSPORTER PROTEIN HOMOLOG"/>
    <property type="match status" value="1"/>
</dbReference>
<feature type="transmembrane region" description="Helical" evidence="6">
    <location>
        <begin position="215"/>
        <end position="233"/>
    </location>
</feature>
<feature type="transmembrane region" description="Helical" evidence="6">
    <location>
        <begin position="51"/>
        <end position="72"/>
    </location>
</feature>
<dbReference type="Pfam" id="PF07690">
    <property type="entry name" value="MFS_1"/>
    <property type="match status" value="1"/>
</dbReference>
<dbReference type="PROSITE" id="PS50850">
    <property type="entry name" value="MFS"/>
    <property type="match status" value="1"/>
</dbReference>
<dbReference type="EMBL" id="JAOCZP010000009">
    <property type="protein sequence ID" value="MCT7377860.1"/>
    <property type="molecule type" value="Genomic_DNA"/>
</dbReference>
<dbReference type="PROSITE" id="PS00217">
    <property type="entry name" value="SUGAR_TRANSPORT_2"/>
    <property type="match status" value="1"/>
</dbReference>
<dbReference type="SUPFAM" id="SSF103473">
    <property type="entry name" value="MFS general substrate transporter"/>
    <property type="match status" value="1"/>
</dbReference>
<feature type="transmembrane region" description="Helical" evidence="6">
    <location>
        <begin position="84"/>
        <end position="102"/>
    </location>
</feature>
<organism evidence="8 9">
    <name type="scientific">Chelativorans salis</name>
    <dbReference type="NCBI Taxonomy" id="2978478"/>
    <lineage>
        <taxon>Bacteria</taxon>
        <taxon>Pseudomonadati</taxon>
        <taxon>Pseudomonadota</taxon>
        <taxon>Alphaproteobacteria</taxon>
        <taxon>Hyphomicrobiales</taxon>
        <taxon>Phyllobacteriaceae</taxon>
        <taxon>Chelativorans</taxon>
    </lineage>
</organism>
<evidence type="ECO:0000256" key="1">
    <source>
        <dbReference type="ARBA" id="ARBA00004141"/>
    </source>
</evidence>
<gene>
    <name evidence="8" type="ORF">N5A92_22820</name>
</gene>
<keyword evidence="3 6" id="KW-1133">Transmembrane helix</keyword>
<feature type="domain" description="Major facilitator superfamily (MFS) profile" evidence="7">
    <location>
        <begin position="17"/>
        <end position="397"/>
    </location>
</feature>
<keyword evidence="4 6" id="KW-0472">Membrane</keyword>
<feature type="transmembrane region" description="Helical" evidence="6">
    <location>
        <begin position="253"/>
        <end position="273"/>
    </location>
</feature>
<dbReference type="InterPro" id="IPR020846">
    <property type="entry name" value="MFS_dom"/>
</dbReference>